<dbReference type="GO" id="GO:0045275">
    <property type="term" value="C:respiratory chain complex III"/>
    <property type="evidence" value="ECO:0007669"/>
    <property type="project" value="InterPro"/>
</dbReference>
<evidence type="ECO:0000313" key="12">
    <source>
        <dbReference type="EMBL" id="KAF9581325.1"/>
    </source>
</evidence>
<keyword evidence="5" id="KW-0812">Transmembrane</keyword>
<dbReference type="InterPro" id="IPR036656">
    <property type="entry name" value="QCR9_sf"/>
</dbReference>
<evidence type="ECO:0000256" key="3">
    <source>
        <dbReference type="ARBA" id="ARBA00022448"/>
    </source>
</evidence>
<dbReference type="OrthoDB" id="44067at2759"/>
<evidence type="ECO:0000256" key="10">
    <source>
        <dbReference type="ARBA" id="ARBA00023136"/>
    </source>
</evidence>
<dbReference type="GO" id="GO:0006122">
    <property type="term" value="P:mitochondrial electron transport, ubiquinol to cytochrome c"/>
    <property type="evidence" value="ECO:0007669"/>
    <property type="project" value="InterPro"/>
</dbReference>
<dbReference type="Pfam" id="PF05365">
    <property type="entry name" value="UCR_UQCRX_QCR9"/>
    <property type="match status" value="1"/>
</dbReference>
<comment type="similarity">
    <text evidence="2">Belongs to the UQCR10/QCR9 family.</text>
</comment>
<evidence type="ECO:0000256" key="4">
    <source>
        <dbReference type="ARBA" id="ARBA00022660"/>
    </source>
</evidence>
<dbReference type="Gene3D" id="1.20.5.260">
    <property type="entry name" value="Cytochrome b-c1 complex subunit 9"/>
    <property type="match status" value="1"/>
</dbReference>
<dbReference type="SUPFAM" id="SSF81514">
    <property type="entry name" value="Subunit X (non-heme 7 kDa protein) of cytochrome bc1 complex (Ubiquinol-cytochrome c reductase)"/>
    <property type="match status" value="1"/>
</dbReference>
<keyword evidence="13" id="KW-1185">Reference proteome</keyword>
<accession>A0A9P6FT25</accession>
<comment type="caution">
    <text evidence="12">The sequence shown here is derived from an EMBL/GenBank/DDBJ whole genome shotgun (WGS) entry which is preliminary data.</text>
</comment>
<keyword evidence="10" id="KW-0472">Membrane</keyword>
<dbReference type="InterPro" id="IPR008027">
    <property type="entry name" value="QCR9"/>
</dbReference>
<gene>
    <name evidence="12" type="ORF">BGW38_001703</name>
</gene>
<dbReference type="AlphaFoldDB" id="A0A9P6FT25"/>
<dbReference type="EMBL" id="JAABOA010001555">
    <property type="protein sequence ID" value="KAF9581325.1"/>
    <property type="molecule type" value="Genomic_DNA"/>
</dbReference>
<protein>
    <recommendedName>
        <fullName evidence="11">Complex III subunit 9</fullName>
    </recommendedName>
</protein>
<keyword evidence="3" id="KW-0813">Transport</keyword>
<evidence type="ECO:0000256" key="11">
    <source>
        <dbReference type="ARBA" id="ARBA00044247"/>
    </source>
</evidence>
<name>A0A9P6FT25_9FUNG</name>
<dbReference type="PANTHER" id="PTHR12980">
    <property type="entry name" value="UBIQUINOL-CYTOCHROME C REDUCTASE COMPLEX, SUBUNIT X"/>
    <property type="match status" value="1"/>
</dbReference>
<dbReference type="FunFam" id="1.20.5.260:FF:000001">
    <property type="entry name" value="Cytochrome b-c1 complex subunit 9"/>
    <property type="match status" value="1"/>
</dbReference>
<dbReference type="Proteomes" id="UP000780801">
    <property type="component" value="Unassembled WGS sequence"/>
</dbReference>
<evidence type="ECO:0000313" key="13">
    <source>
        <dbReference type="Proteomes" id="UP000780801"/>
    </source>
</evidence>
<evidence type="ECO:0000256" key="1">
    <source>
        <dbReference type="ARBA" id="ARBA00004434"/>
    </source>
</evidence>
<evidence type="ECO:0000256" key="2">
    <source>
        <dbReference type="ARBA" id="ARBA00007856"/>
    </source>
</evidence>
<sequence>MPIKSNNGSTANRFARIGYNTIVKRNSIFLTTIFVSAFAAEMVFDSVSDRIWDNINKGRGKTYLLCGHRGKEFEEAVITGPDCYTLGIVGILKDPTRLHWIEWQEYV</sequence>
<evidence type="ECO:0000256" key="9">
    <source>
        <dbReference type="ARBA" id="ARBA00023128"/>
    </source>
</evidence>
<evidence type="ECO:0000256" key="8">
    <source>
        <dbReference type="ARBA" id="ARBA00022989"/>
    </source>
</evidence>
<reference evidence="12" key="1">
    <citation type="journal article" date="2020" name="Fungal Divers.">
        <title>Resolving the Mortierellaceae phylogeny through synthesis of multi-gene phylogenetics and phylogenomics.</title>
        <authorList>
            <person name="Vandepol N."/>
            <person name="Liber J."/>
            <person name="Desiro A."/>
            <person name="Na H."/>
            <person name="Kennedy M."/>
            <person name="Barry K."/>
            <person name="Grigoriev I.V."/>
            <person name="Miller A.N."/>
            <person name="O'Donnell K."/>
            <person name="Stajich J.E."/>
            <person name="Bonito G."/>
        </authorList>
    </citation>
    <scope>NUCLEOTIDE SEQUENCE</scope>
    <source>
        <strain evidence="12">KOD1015</strain>
    </source>
</reference>
<comment type="subcellular location">
    <subcellularLocation>
        <location evidence="1">Mitochondrion inner membrane</location>
        <topology evidence="1">Single-pass membrane protein</topology>
    </subcellularLocation>
</comment>
<keyword evidence="9" id="KW-0496">Mitochondrion</keyword>
<keyword evidence="4" id="KW-0679">Respiratory chain</keyword>
<organism evidence="12 13">
    <name type="scientific">Lunasporangiospora selenospora</name>
    <dbReference type="NCBI Taxonomy" id="979761"/>
    <lineage>
        <taxon>Eukaryota</taxon>
        <taxon>Fungi</taxon>
        <taxon>Fungi incertae sedis</taxon>
        <taxon>Mucoromycota</taxon>
        <taxon>Mortierellomycotina</taxon>
        <taxon>Mortierellomycetes</taxon>
        <taxon>Mortierellales</taxon>
        <taxon>Mortierellaceae</taxon>
        <taxon>Lunasporangiospora</taxon>
    </lineage>
</organism>
<evidence type="ECO:0000256" key="7">
    <source>
        <dbReference type="ARBA" id="ARBA00022982"/>
    </source>
</evidence>
<evidence type="ECO:0000256" key="6">
    <source>
        <dbReference type="ARBA" id="ARBA00022792"/>
    </source>
</evidence>
<keyword evidence="6" id="KW-0999">Mitochondrion inner membrane</keyword>
<evidence type="ECO:0000256" key="5">
    <source>
        <dbReference type="ARBA" id="ARBA00022692"/>
    </source>
</evidence>
<keyword evidence="8" id="KW-1133">Transmembrane helix</keyword>
<proteinExistence type="inferred from homology"/>
<keyword evidence="7" id="KW-0249">Electron transport</keyword>
<dbReference type="GO" id="GO:0005743">
    <property type="term" value="C:mitochondrial inner membrane"/>
    <property type="evidence" value="ECO:0007669"/>
    <property type="project" value="UniProtKB-SubCell"/>
</dbReference>
<dbReference type="PANTHER" id="PTHR12980:SF0">
    <property type="entry name" value="CYTOCHROME B-C1 COMPLEX SUBUNIT 9"/>
    <property type="match status" value="1"/>
</dbReference>